<evidence type="ECO:0000256" key="6">
    <source>
        <dbReference type="ARBA" id="ARBA00044521"/>
    </source>
</evidence>
<dbReference type="InterPro" id="IPR000192">
    <property type="entry name" value="Aminotrans_V_dom"/>
</dbReference>
<dbReference type="Gene3D" id="3.40.50.1000">
    <property type="entry name" value="HAD superfamily/HAD-like"/>
    <property type="match status" value="1"/>
</dbReference>
<dbReference type="NCBIfam" id="TIGR01422">
    <property type="entry name" value="phosphonatase"/>
    <property type="match status" value="1"/>
</dbReference>
<dbReference type="Pfam" id="PF00266">
    <property type="entry name" value="Aminotran_5"/>
    <property type="match status" value="1"/>
</dbReference>
<evidence type="ECO:0000256" key="3">
    <source>
        <dbReference type="ARBA" id="ARBA00022679"/>
    </source>
</evidence>
<keyword evidence="10" id="KW-1185">Reference proteome</keyword>
<organism evidence="9 10">
    <name type="scientific">Tritrichomonas foetus</name>
    <dbReference type="NCBI Taxonomy" id="1144522"/>
    <lineage>
        <taxon>Eukaryota</taxon>
        <taxon>Metamonada</taxon>
        <taxon>Parabasalia</taxon>
        <taxon>Tritrichomonadida</taxon>
        <taxon>Tritrichomonadidae</taxon>
        <taxon>Tritrichomonas</taxon>
    </lineage>
</organism>
<keyword evidence="3" id="KW-0808">Transferase</keyword>
<comment type="caution">
    <text evidence="9">The sequence shown here is derived from an EMBL/GenBank/DDBJ whole genome shotgun (WGS) entry which is preliminary data.</text>
</comment>
<dbReference type="RefSeq" id="XP_068352355.1">
    <property type="nucleotide sequence ID" value="XM_068494294.1"/>
</dbReference>
<comment type="cofactor">
    <cofactor evidence="1">
        <name>pyridoxal 5'-phosphate</name>
        <dbReference type="ChEBI" id="CHEBI:597326"/>
    </cofactor>
</comment>
<evidence type="ECO:0000256" key="1">
    <source>
        <dbReference type="ARBA" id="ARBA00001933"/>
    </source>
</evidence>
<dbReference type="GO" id="GO:0050194">
    <property type="term" value="F:phosphonoacetaldehyde hydrolase activity"/>
    <property type="evidence" value="ECO:0007669"/>
    <property type="project" value="InterPro"/>
</dbReference>
<dbReference type="PANTHER" id="PTHR42778">
    <property type="entry name" value="2-AMINOETHYLPHOSPHONATE--PYRUVATE TRANSAMINASE"/>
    <property type="match status" value="1"/>
</dbReference>
<dbReference type="Gene3D" id="3.40.640.10">
    <property type="entry name" value="Type I PLP-dependent aspartate aminotransferase-like (Major domain)"/>
    <property type="match status" value="1"/>
</dbReference>
<dbReference type="CDD" id="cd02586">
    <property type="entry name" value="HAD_PHN"/>
    <property type="match status" value="1"/>
</dbReference>
<dbReference type="NCBIfam" id="NF010006">
    <property type="entry name" value="PRK13479.1"/>
    <property type="match status" value="1"/>
</dbReference>
<dbReference type="InterPro" id="IPR015421">
    <property type="entry name" value="PyrdxlP-dep_Trfase_major"/>
</dbReference>
<feature type="domain" description="Aminotransferase class V" evidence="8">
    <location>
        <begin position="297"/>
        <end position="595"/>
    </location>
</feature>
<dbReference type="InterPro" id="IPR015424">
    <property type="entry name" value="PyrdxlP-dep_Trfase"/>
</dbReference>
<dbReference type="Gene3D" id="1.10.150.240">
    <property type="entry name" value="Putative phosphatase, domain 2"/>
    <property type="match status" value="1"/>
</dbReference>
<dbReference type="SFLD" id="SFLDG01135">
    <property type="entry name" value="C1.5.6:_HAD__Beta-PGM__Phospha"/>
    <property type="match status" value="1"/>
</dbReference>
<dbReference type="NCBIfam" id="TIGR02326">
    <property type="entry name" value="transamin_PhnW"/>
    <property type="match status" value="1"/>
</dbReference>
<dbReference type="SFLD" id="SFLDG01129">
    <property type="entry name" value="C1.5:_HAD__Beta-PGM__Phosphata"/>
    <property type="match status" value="1"/>
</dbReference>
<evidence type="ECO:0000256" key="7">
    <source>
        <dbReference type="ARBA" id="ARBA00049460"/>
    </source>
</evidence>
<dbReference type="InterPro" id="IPR023198">
    <property type="entry name" value="PGP-like_dom2"/>
</dbReference>
<dbReference type="AlphaFoldDB" id="A0A1J4JJ86"/>
<keyword evidence="2" id="KW-0032">Aminotransferase</keyword>
<reference evidence="9" key="1">
    <citation type="submission" date="2016-10" db="EMBL/GenBank/DDBJ databases">
        <authorList>
            <person name="Benchimol M."/>
            <person name="Almeida L.G."/>
            <person name="Vasconcelos A.T."/>
            <person name="Perreira-Neves A."/>
            <person name="Rosa I.A."/>
            <person name="Tasca T."/>
            <person name="Bogo M.R."/>
            <person name="de Souza W."/>
        </authorList>
    </citation>
    <scope>NUCLEOTIDE SEQUENCE [LARGE SCALE GENOMIC DNA]</scope>
    <source>
        <strain evidence="9">K</strain>
    </source>
</reference>
<dbReference type="EC" id="2.6.1.37" evidence="6"/>
<dbReference type="InterPro" id="IPR015422">
    <property type="entry name" value="PyrdxlP-dep_Trfase_small"/>
</dbReference>
<keyword evidence="9" id="KW-0378">Hydrolase</keyword>
<comment type="catalytic activity">
    <reaction evidence="7">
        <text>(2-aminoethyl)phosphonate + pyruvate = phosphonoacetaldehyde + L-alanine</text>
        <dbReference type="Rhea" id="RHEA:17021"/>
        <dbReference type="ChEBI" id="CHEBI:15361"/>
        <dbReference type="ChEBI" id="CHEBI:57418"/>
        <dbReference type="ChEBI" id="CHEBI:57972"/>
        <dbReference type="ChEBI" id="CHEBI:58383"/>
        <dbReference type="EC" id="2.6.1.37"/>
    </reaction>
</comment>
<accession>A0A1J4JJ86</accession>
<evidence type="ECO:0000313" key="10">
    <source>
        <dbReference type="Proteomes" id="UP000179807"/>
    </source>
</evidence>
<dbReference type="SUPFAM" id="SSF53383">
    <property type="entry name" value="PLP-dependent transferases"/>
    <property type="match status" value="1"/>
</dbReference>
<evidence type="ECO:0000259" key="8">
    <source>
        <dbReference type="Pfam" id="PF00266"/>
    </source>
</evidence>
<dbReference type="EMBL" id="MLAK01001015">
    <property type="protein sequence ID" value="OHS99218.1"/>
    <property type="molecule type" value="Genomic_DNA"/>
</dbReference>
<protein>
    <recommendedName>
        <fullName evidence="6">2-aminoethylphosphonate--pyruvate transaminase</fullName>
        <ecNumber evidence="6">2.6.1.37</ecNumber>
    </recommendedName>
</protein>
<dbReference type="Pfam" id="PF00702">
    <property type="entry name" value="Hydrolase"/>
    <property type="match status" value="1"/>
</dbReference>
<dbReference type="GeneID" id="94828998"/>
<dbReference type="PANTHER" id="PTHR42778:SF1">
    <property type="entry name" value="2-AMINOETHYLPHOSPHONATE--PYRUVATE TRANSAMINASE"/>
    <property type="match status" value="1"/>
</dbReference>
<keyword evidence="4" id="KW-0663">Pyridoxal phosphate</keyword>
<dbReference type="Gene3D" id="3.90.1150.10">
    <property type="entry name" value="Aspartate Aminotransferase, domain 1"/>
    <property type="match status" value="1"/>
</dbReference>
<evidence type="ECO:0000256" key="2">
    <source>
        <dbReference type="ARBA" id="ARBA00022576"/>
    </source>
</evidence>
<dbReference type="HAMAP" id="MF_01375">
    <property type="entry name" value="PhnX"/>
    <property type="match status" value="1"/>
</dbReference>
<dbReference type="HAMAP" id="MF_01376">
    <property type="entry name" value="PhnW_aminotrans_5"/>
    <property type="match status" value="1"/>
</dbReference>
<evidence type="ECO:0000256" key="4">
    <source>
        <dbReference type="ARBA" id="ARBA00022898"/>
    </source>
</evidence>
<dbReference type="InterPro" id="IPR012703">
    <property type="entry name" value="NH2EtPonate_pyrv_transaminase"/>
</dbReference>
<dbReference type="GO" id="GO:0047304">
    <property type="term" value="F:2-aminoethylphosphonate-pyruvate transaminase activity"/>
    <property type="evidence" value="ECO:0007669"/>
    <property type="project" value="UniProtKB-EC"/>
</dbReference>
<evidence type="ECO:0000313" key="9">
    <source>
        <dbReference type="EMBL" id="OHS99218.1"/>
    </source>
</evidence>
<proteinExistence type="inferred from homology"/>
<dbReference type="VEuPathDB" id="TrichDB:TRFO_08457"/>
<dbReference type="SUPFAM" id="SSF56784">
    <property type="entry name" value="HAD-like"/>
    <property type="match status" value="1"/>
</dbReference>
<dbReference type="OrthoDB" id="40579at2759"/>
<dbReference type="InterPro" id="IPR006323">
    <property type="entry name" value="Phosphonoacetald_hydro"/>
</dbReference>
<evidence type="ECO:0000256" key="5">
    <source>
        <dbReference type="ARBA" id="ARBA00023317"/>
    </source>
</evidence>
<sequence length="622" mass="69281">MSIKAVIFDWAGTTIDYGCFAPLRGFVDGFKTKGVDITMEEARKPMGLLKLDHTRAIANFPRVREEFKRVNGRDITEQDVNEIYEVFSKTLLSNILNYSTVKEEVVDTVNSLKAKGLKIGSTTGYTREMMNQIIERVAAQGYSPDSCVCADEVPKGRPFPYMVWRNLTNLEISNTREVVKVGDTVSDIKEGTESNCWSVGVIMGSSELGLTEEEVAAISPEKLEVEKARVRAIYYEAGADYVIDKMGELPAVIADIERRLKQNEPHLLLTPGPLTTKASVKNAMFADHCTWDDEYKEITTQVMNDITQISANNDYVTVLLQGSGSYAVEAMIQSFTNDDEETLIITNGEYGRRMVQQAKDARKKFSVLEFDMCTAVDPEAVAKRLDENPNIKAVFVVHSETTTGLINPINEIAPIVKSRGKALFVDTMSSFAAYDIDVVKLDIDAIAASANKCLEGLPGLAFIIAKRSVVEASKGRSKSHCLDVYDQYLGLYPGGGKFRFTSPTNILLALQQAILEFKHEGGLAVRRARYQENHRRLVAGMAKHGITPIIKPEWQSYIITTFDLGNINFSKMYSMLKENGYVIYPGKLTNHPTFRIGTIGNIYPHQIDRLCELVGEYLAANK</sequence>
<dbReference type="InterPro" id="IPR036412">
    <property type="entry name" value="HAD-like_sf"/>
</dbReference>
<dbReference type="InterPro" id="IPR023214">
    <property type="entry name" value="HAD_sf"/>
</dbReference>
<dbReference type="GO" id="GO:0019700">
    <property type="term" value="P:organic phosphonate catabolic process"/>
    <property type="evidence" value="ECO:0007669"/>
    <property type="project" value="InterPro"/>
</dbReference>
<gene>
    <name evidence="9" type="primary">phnXW</name>
    <name evidence="9" type="ORF">TRFO_08457</name>
</gene>
<dbReference type="SFLD" id="SFLDS00003">
    <property type="entry name" value="Haloacid_Dehalogenase"/>
    <property type="match status" value="1"/>
</dbReference>
<name>A0A1J4JJ86_9EUKA</name>
<keyword evidence="5" id="KW-0670">Pyruvate</keyword>
<dbReference type="NCBIfam" id="TIGR03301">
    <property type="entry name" value="PhnW-AepZ"/>
    <property type="match status" value="1"/>
</dbReference>
<dbReference type="Proteomes" id="UP000179807">
    <property type="component" value="Unassembled WGS sequence"/>
</dbReference>